<name>A0A2A4EQW7_9BURK</name>
<dbReference type="Proteomes" id="UP000218022">
    <property type="component" value="Unassembled WGS sequence"/>
</dbReference>
<comment type="caution">
    <text evidence="1">The sequence shown here is derived from an EMBL/GenBank/DDBJ whole genome shotgun (WGS) entry which is preliminary data.</text>
</comment>
<evidence type="ECO:0000313" key="2">
    <source>
        <dbReference type="Proteomes" id="UP000218022"/>
    </source>
</evidence>
<dbReference type="EMBL" id="MTZV01000006">
    <property type="protein sequence ID" value="PCE22556.1"/>
    <property type="molecule type" value="Genomic_DNA"/>
</dbReference>
<accession>A0A2A4EQW7</accession>
<dbReference type="AlphaFoldDB" id="A0A2A4EQW7"/>
<proteinExistence type="predicted"/>
<sequence length="107" mass="10359">MSILGKIGGALEHAVSSTVGEIGKDIGGVFNGVKKVASGVGDLAKGALTLNPKEMKDGAVNVGKGAFGTVTSGLSLTPEALASSAGLNLLKGGVDELKGHDGNSANG</sequence>
<dbReference type="RefSeq" id="WP_096724397.1">
    <property type="nucleotide sequence ID" value="NZ_MTZV01000006.1"/>
</dbReference>
<reference evidence="1 2" key="1">
    <citation type="submission" date="2017-01" db="EMBL/GenBank/DDBJ databases">
        <title>Whole-Genome Shotgun Sequencing of Two beta-Proteobacterial Species in Search of the Bulgecin Biosynthetic Cluster.</title>
        <authorList>
            <person name="Horsman M.E."/>
            <person name="Marous D.R."/>
            <person name="Li R."/>
            <person name="Oliver R.A."/>
            <person name="Byun B."/>
            <person name="Emrich S.J."/>
            <person name="Boggess B."/>
            <person name="Townsend C.A."/>
            <person name="Mobashery S."/>
        </authorList>
    </citation>
    <scope>NUCLEOTIDE SEQUENCE [LARGE SCALE GENOMIC DNA]</scope>
    <source>
        <strain evidence="1 2">ATCC 31363</strain>
    </source>
</reference>
<gene>
    <name evidence="1" type="ORF">BWP39_23030</name>
</gene>
<protein>
    <submittedName>
        <fullName evidence="1">Uncharacterized protein</fullName>
    </submittedName>
</protein>
<organism evidence="1 2">
    <name type="scientific">Paraburkholderia acidicola</name>
    <dbReference type="NCBI Taxonomy" id="1912599"/>
    <lineage>
        <taxon>Bacteria</taxon>
        <taxon>Pseudomonadati</taxon>
        <taxon>Pseudomonadota</taxon>
        <taxon>Betaproteobacteria</taxon>
        <taxon>Burkholderiales</taxon>
        <taxon>Burkholderiaceae</taxon>
        <taxon>Paraburkholderia</taxon>
    </lineage>
</organism>
<evidence type="ECO:0000313" key="1">
    <source>
        <dbReference type="EMBL" id="PCE22556.1"/>
    </source>
</evidence>